<dbReference type="PANTHER" id="PTHR24291">
    <property type="entry name" value="CYTOCHROME P450 FAMILY 4"/>
    <property type="match status" value="1"/>
</dbReference>
<dbReference type="CDD" id="cd11051">
    <property type="entry name" value="CYP59-like"/>
    <property type="match status" value="1"/>
</dbReference>
<feature type="binding site" description="axial binding residue" evidence="7">
    <location>
        <position position="429"/>
    </location>
    <ligand>
        <name>heme</name>
        <dbReference type="ChEBI" id="CHEBI:30413"/>
    </ligand>
    <ligandPart>
        <name>Fe</name>
        <dbReference type="ChEBI" id="CHEBI:18248"/>
    </ligandPart>
</feature>
<dbReference type="STRING" id="1095630.A0A2J6THI0"/>
<proteinExistence type="inferred from homology"/>
<dbReference type="InterPro" id="IPR001128">
    <property type="entry name" value="Cyt_P450"/>
</dbReference>
<keyword evidence="6" id="KW-0503">Monooxygenase</keyword>
<keyword evidence="3 7" id="KW-0479">Metal-binding</keyword>
<keyword evidence="4" id="KW-0560">Oxidoreductase</keyword>
<dbReference type="OrthoDB" id="10029320at2759"/>
<dbReference type="GO" id="GO:0004497">
    <property type="term" value="F:monooxygenase activity"/>
    <property type="evidence" value="ECO:0007669"/>
    <property type="project" value="UniProtKB-KW"/>
</dbReference>
<dbReference type="InterPro" id="IPR002401">
    <property type="entry name" value="Cyt_P450_E_grp-I"/>
</dbReference>
<dbReference type="RefSeq" id="XP_024739389.1">
    <property type="nucleotide sequence ID" value="XM_024874381.1"/>
</dbReference>
<dbReference type="InterPro" id="IPR036396">
    <property type="entry name" value="Cyt_P450_sf"/>
</dbReference>
<reference evidence="8 9" key="1">
    <citation type="submission" date="2016-04" db="EMBL/GenBank/DDBJ databases">
        <title>A degradative enzymes factory behind the ericoid mycorrhizal symbiosis.</title>
        <authorList>
            <consortium name="DOE Joint Genome Institute"/>
            <person name="Martino E."/>
            <person name="Morin E."/>
            <person name="Grelet G."/>
            <person name="Kuo A."/>
            <person name="Kohler A."/>
            <person name="Daghino S."/>
            <person name="Barry K."/>
            <person name="Choi C."/>
            <person name="Cichocki N."/>
            <person name="Clum A."/>
            <person name="Copeland A."/>
            <person name="Hainaut M."/>
            <person name="Haridas S."/>
            <person name="Labutti K."/>
            <person name="Lindquist E."/>
            <person name="Lipzen A."/>
            <person name="Khouja H.-R."/>
            <person name="Murat C."/>
            <person name="Ohm R."/>
            <person name="Olson A."/>
            <person name="Spatafora J."/>
            <person name="Veneault-Fourrey C."/>
            <person name="Henrissat B."/>
            <person name="Grigoriev I."/>
            <person name="Martin F."/>
            <person name="Perotto S."/>
        </authorList>
    </citation>
    <scope>NUCLEOTIDE SEQUENCE [LARGE SCALE GENOMIC DNA]</scope>
    <source>
        <strain evidence="8 9">E</strain>
    </source>
</reference>
<protein>
    <submittedName>
        <fullName evidence="8">Cytochrome P450</fullName>
    </submittedName>
</protein>
<evidence type="ECO:0000256" key="3">
    <source>
        <dbReference type="ARBA" id="ARBA00022723"/>
    </source>
</evidence>
<dbReference type="SUPFAM" id="SSF48264">
    <property type="entry name" value="Cytochrome P450"/>
    <property type="match status" value="1"/>
</dbReference>
<dbReference type="GO" id="GO:0005506">
    <property type="term" value="F:iron ion binding"/>
    <property type="evidence" value="ECO:0007669"/>
    <property type="project" value="InterPro"/>
</dbReference>
<dbReference type="PRINTS" id="PR00385">
    <property type="entry name" value="P450"/>
</dbReference>
<evidence type="ECO:0000256" key="6">
    <source>
        <dbReference type="ARBA" id="ARBA00023033"/>
    </source>
</evidence>
<keyword evidence="2 7" id="KW-0349">Heme</keyword>
<dbReference type="Pfam" id="PF00067">
    <property type="entry name" value="p450"/>
    <property type="match status" value="1"/>
</dbReference>
<evidence type="ECO:0000256" key="4">
    <source>
        <dbReference type="ARBA" id="ARBA00023002"/>
    </source>
</evidence>
<dbReference type="GeneID" id="36582461"/>
<dbReference type="Gene3D" id="1.10.630.10">
    <property type="entry name" value="Cytochrome P450"/>
    <property type="match status" value="1"/>
</dbReference>
<dbReference type="GO" id="GO:0020037">
    <property type="term" value="F:heme binding"/>
    <property type="evidence" value="ECO:0007669"/>
    <property type="project" value="InterPro"/>
</dbReference>
<gene>
    <name evidence="8" type="ORF">K444DRAFT_524790</name>
</gene>
<evidence type="ECO:0000256" key="2">
    <source>
        <dbReference type="ARBA" id="ARBA00022617"/>
    </source>
</evidence>
<sequence>MWFGSIPATASLFKHSPMDTHPMATMTLLYRKHQLGSMYILDNWPFLSQRQLVINDPGIAMQVSQSSLPKFWVYPKFIGHITGMKSMILTEGAEWRRARTLFNPGFAPSHLTTLVPSIVDDTQIFLGILADLSESKKVTPIDDLLANLTIDIMGHIVLDHDLNSQTTDNELVGAFKSAVYWTPNSKFIHPIFNLNLVRAFAQWYHARKMNNYIRKVIRERLALRHTRAGEMKVKPSRRPAIDLAIDTYLLSDESDGEMSAHSIGSEEFEQVCIDQMKTFLFAGHDTTSSTLCFIYHMLNLHPAALAKVRKEHDGVFGTSSSTATAIKGSPRLLNDLPYTTAVIKETLRLFPPANGSRDGSSQFTLTVDGVEYPTKNTMLWPNVHTIQRRADLWPQPDDFIPERFLPPPHNFQEVTKDAWRPFQKGPRNCIGQELAMLNMKVIMAMTLRDFDIKAEYEEWDRALGREKPGEMLDGRRGMFGHRAYQQMKATAKPADGMPVRVTRRKNMGG</sequence>
<evidence type="ECO:0000256" key="1">
    <source>
        <dbReference type="ARBA" id="ARBA00010617"/>
    </source>
</evidence>
<dbReference type="PRINTS" id="PR00463">
    <property type="entry name" value="EP450I"/>
</dbReference>
<dbReference type="PANTHER" id="PTHR24291:SF50">
    <property type="entry name" value="BIFUNCTIONAL ALBAFLAVENONE MONOOXYGENASE_TERPENE SYNTHASE"/>
    <property type="match status" value="1"/>
</dbReference>
<dbReference type="AlphaFoldDB" id="A0A2J6THI0"/>
<accession>A0A2J6THI0</accession>
<name>A0A2J6THI0_9HELO</name>
<keyword evidence="5 7" id="KW-0408">Iron</keyword>
<comment type="cofactor">
    <cofactor evidence="7">
        <name>heme</name>
        <dbReference type="ChEBI" id="CHEBI:30413"/>
    </cofactor>
</comment>
<organism evidence="8 9">
    <name type="scientific">Hyaloscypha bicolor E</name>
    <dbReference type="NCBI Taxonomy" id="1095630"/>
    <lineage>
        <taxon>Eukaryota</taxon>
        <taxon>Fungi</taxon>
        <taxon>Dikarya</taxon>
        <taxon>Ascomycota</taxon>
        <taxon>Pezizomycotina</taxon>
        <taxon>Leotiomycetes</taxon>
        <taxon>Helotiales</taxon>
        <taxon>Hyaloscyphaceae</taxon>
        <taxon>Hyaloscypha</taxon>
        <taxon>Hyaloscypha bicolor</taxon>
    </lineage>
</organism>
<dbReference type="Proteomes" id="UP000235371">
    <property type="component" value="Unassembled WGS sequence"/>
</dbReference>
<dbReference type="InParanoid" id="A0A2J6THI0"/>
<dbReference type="GO" id="GO:0016705">
    <property type="term" value="F:oxidoreductase activity, acting on paired donors, with incorporation or reduction of molecular oxygen"/>
    <property type="evidence" value="ECO:0007669"/>
    <property type="project" value="InterPro"/>
</dbReference>
<evidence type="ECO:0000313" key="8">
    <source>
        <dbReference type="EMBL" id="PMD62485.1"/>
    </source>
</evidence>
<keyword evidence="9" id="KW-1185">Reference proteome</keyword>
<evidence type="ECO:0000313" key="9">
    <source>
        <dbReference type="Proteomes" id="UP000235371"/>
    </source>
</evidence>
<evidence type="ECO:0000256" key="5">
    <source>
        <dbReference type="ARBA" id="ARBA00023004"/>
    </source>
</evidence>
<dbReference type="EMBL" id="KZ613783">
    <property type="protein sequence ID" value="PMD62485.1"/>
    <property type="molecule type" value="Genomic_DNA"/>
</dbReference>
<comment type="similarity">
    <text evidence="1">Belongs to the cytochrome P450 family.</text>
</comment>
<evidence type="ECO:0000256" key="7">
    <source>
        <dbReference type="PIRSR" id="PIRSR602401-1"/>
    </source>
</evidence>
<dbReference type="InterPro" id="IPR050196">
    <property type="entry name" value="Cytochrome_P450_Monoox"/>
</dbReference>